<dbReference type="GO" id="GO:0006596">
    <property type="term" value="P:polyamine biosynthetic process"/>
    <property type="evidence" value="ECO:0007669"/>
    <property type="project" value="UniProtKB-UniRule"/>
</dbReference>
<evidence type="ECO:0000259" key="5">
    <source>
        <dbReference type="PROSITE" id="PS51006"/>
    </source>
</evidence>
<comment type="caution">
    <text evidence="6">The sequence shown here is derived from an EMBL/GenBank/DDBJ whole genome shotgun (WGS) entry which is preliminary data.</text>
</comment>
<keyword evidence="2 4" id="KW-0808">Transferase</keyword>
<name>A0A1G1WRM0_9BACT</name>
<dbReference type="NCBIfam" id="NF037959">
    <property type="entry name" value="MFS_SpdSyn"/>
    <property type="match status" value="1"/>
</dbReference>
<evidence type="ECO:0000256" key="3">
    <source>
        <dbReference type="ARBA" id="ARBA00023115"/>
    </source>
</evidence>
<evidence type="ECO:0000313" key="6">
    <source>
        <dbReference type="EMBL" id="OGY30388.1"/>
    </source>
</evidence>
<feature type="domain" description="PABS" evidence="5">
    <location>
        <begin position="1"/>
        <end position="216"/>
    </location>
</feature>
<evidence type="ECO:0000256" key="4">
    <source>
        <dbReference type="PROSITE-ProRule" id="PRU00354"/>
    </source>
</evidence>
<comment type="similarity">
    <text evidence="1">Belongs to the spermidine/spermine synthase family.</text>
</comment>
<dbReference type="CDD" id="cd02440">
    <property type="entry name" value="AdoMet_MTases"/>
    <property type="match status" value="1"/>
</dbReference>
<evidence type="ECO:0000256" key="1">
    <source>
        <dbReference type="ARBA" id="ARBA00007867"/>
    </source>
</evidence>
<gene>
    <name evidence="6" type="ORF">A3F35_02985</name>
</gene>
<keyword evidence="3 4" id="KW-0620">Polyamine biosynthesis</keyword>
<reference evidence="6 7" key="1">
    <citation type="journal article" date="2016" name="Nat. Commun.">
        <title>Thousands of microbial genomes shed light on interconnected biogeochemical processes in an aquifer system.</title>
        <authorList>
            <person name="Anantharaman K."/>
            <person name="Brown C.T."/>
            <person name="Hug L.A."/>
            <person name="Sharon I."/>
            <person name="Castelle C.J."/>
            <person name="Probst A.J."/>
            <person name="Thomas B.C."/>
            <person name="Singh A."/>
            <person name="Wilkins M.J."/>
            <person name="Karaoz U."/>
            <person name="Brodie E.L."/>
            <person name="Williams K.H."/>
            <person name="Hubbard S.S."/>
            <person name="Banfield J.F."/>
        </authorList>
    </citation>
    <scope>NUCLEOTIDE SEQUENCE [LARGE SCALE GENOMIC DNA]</scope>
</reference>
<organism evidence="6 7">
    <name type="scientific">Candidatus Woykebacteria bacterium RIFCSPHIGHO2_12_FULL_45_10</name>
    <dbReference type="NCBI Taxonomy" id="1802603"/>
    <lineage>
        <taxon>Bacteria</taxon>
        <taxon>Candidatus Woykeibacteriota</taxon>
    </lineage>
</organism>
<dbReference type="InterPro" id="IPR030374">
    <property type="entry name" value="PABS"/>
</dbReference>
<dbReference type="PANTHER" id="PTHR43317">
    <property type="entry name" value="THERMOSPERMINE SYNTHASE ACAULIS5"/>
    <property type="match status" value="1"/>
</dbReference>
<dbReference type="InterPro" id="IPR029063">
    <property type="entry name" value="SAM-dependent_MTases_sf"/>
</dbReference>
<dbReference type="EMBL" id="MHCZ01000004">
    <property type="protein sequence ID" value="OGY30388.1"/>
    <property type="molecule type" value="Genomic_DNA"/>
</dbReference>
<evidence type="ECO:0000313" key="7">
    <source>
        <dbReference type="Proteomes" id="UP000178068"/>
    </source>
</evidence>
<dbReference type="SUPFAM" id="SSF53335">
    <property type="entry name" value="S-adenosyl-L-methionine-dependent methyltransferases"/>
    <property type="match status" value="1"/>
</dbReference>
<dbReference type="Proteomes" id="UP000178068">
    <property type="component" value="Unassembled WGS sequence"/>
</dbReference>
<dbReference type="STRING" id="1802603.A3F35_02985"/>
<protein>
    <recommendedName>
        <fullName evidence="5">PABS domain-containing protein</fullName>
    </recommendedName>
</protein>
<dbReference type="Gene3D" id="3.40.50.150">
    <property type="entry name" value="Vaccinia Virus protein VP39"/>
    <property type="match status" value="1"/>
</dbReference>
<accession>A0A1G1WRM0</accession>
<dbReference type="Pfam" id="PF01564">
    <property type="entry name" value="Spermine_synth"/>
    <property type="match status" value="1"/>
</dbReference>
<dbReference type="GO" id="GO:0016740">
    <property type="term" value="F:transferase activity"/>
    <property type="evidence" value="ECO:0007669"/>
    <property type="project" value="UniProtKB-UniRule"/>
</dbReference>
<dbReference type="PANTHER" id="PTHR43317:SF1">
    <property type="entry name" value="THERMOSPERMINE SYNTHASE ACAULIS5"/>
    <property type="match status" value="1"/>
</dbReference>
<feature type="active site" description="Proton acceptor" evidence="4">
    <location>
        <position position="139"/>
    </location>
</feature>
<dbReference type="PROSITE" id="PS51006">
    <property type="entry name" value="PABS_2"/>
    <property type="match status" value="1"/>
</dbReference>
<dbReference type="AlphaFoldDB" id="A0A1G1WRM0"/>
<proteinExistence type="inferred from homology"/>
<sequence>MNIWGKTLFKGQSQINGEVKIVEYFGGNRRLFASKFAQSRTLDKNGRSEFCWDAFVDVARGLDEGSSILILGLAAGTGASSLRQTHPKVEIDGVEIDPLMVELGNKYFDLEKAKVNIFLEDAARFVEKANKKYDLIFVDVFVGGEVPSFVFRSDFIEKLKDLLKPTSKVIFNKIYNNLDEAKEIKSFFSKHFKITKEEHNPNRRIPGNLILVGEPA</sequence>
<evidence type="ECO:0000256" key="2">
    <source>
        <dbReference type="ARBA" id="ARBA00022679"/>
    </source>
</evidence>